<dbReference type="GO" id="GO:0008237">
    <property type="term" value="F:metallopeptidase activity"/>
    <property type="evidence" value="ECO:0007669"/>
    <property type="project" value="InterPro"/>
</dbReference>
<feature type="domain" description="SLH" evidence="1">
    <location>
        <begin position="593"/>
        <end position="657"/>
    </location>
</feature>
<sequence>MPELPQGGPFMADRESDMRSGILVMGVLAGLLAGCSAGGQTDLGANSRAAASSATDAKSVASTRRTQGAQIASAADTGSLFTVDRAQAQVRRGGMVYTPVALSESHALRAIAGGTLDVTAPDGERIAVKYARHVEHADGNWSWVGHPDAKTGQGGDALLTFGEKAVYGTIKRADGRELQVTTMGGRTWLVEADPIAAKNAPNPELMAADHLAMPVMAQVADAAAKAKTKASAMKTASSMKSASKLRASAAGPNTVTVDLLIGYTAGLRTQLGGASQTQTRLTNLIDVANDTFVQSQVDAQIRLVQSMEVNYPDNTANRVALMELSAVTCANSNATDRTLPSGGVTCSPAARPAALAALVNAREQVGADLVTLIRPLRMPDQQSCGVAWMLGGAQQPFNSTSDDFAFSVVSDSSGAGFPSNGSTCRNESLIHELGHNMGLQHDRTAAAGADAVLDADEFPHHAFGFGYNTATFFTVMAVRQTGQTGIRVFSTPNLSICQGQPCGIADQADNVRSLLDTLPTIAAFRAPPMNFEDVPTNYWAYDAIRRVFAAGITSGCSAAPARYCPTAVVKRDQMAIFLLRGMHGGSFQPPGVTTSSFADIPQGFWAISWVEALVNEGITSGCGVNPAQYCPAGSVTRAQMAVFLLRAKYGAAFVPPAATGRFADVPTNYWAAAWIEALADEGITGGCAASPARYCPETAVTRDQMAVFLTRTFNL</sequence>
<dbReference type="InterPro" id="IPR024079">
    <property type="entry name" value="MetalloPept_cat_dom_sf"/>
</dbReference>
<evidence type="ECO:0000259" key="1">
    <source>
        <dbReference type="PROSITE" id="PS51272"/>
    </source>
</evidence>
<protein>
    <recommendedName>
        <fullName evidence="1">SLH domain-containing protein</fullName>
    </recommendedName>
</protein>
<gene>
    <name evidence="2" type="ORF">GN331_05870</name>
</gene>
<comment type="caution">
    <text evidence="2">The sequence shown here is derived from an EMBL/GenBank/DDBJ whole genome shotgun (WGS) entry which is preliminary data.</text>
</comment>
<dbReference type="PROSITE" id="PS51272">
    <property type="entry name" value="SLH"/>
    <property type="match status" value="3"/>
</dbReference>
<dbReference type="Proteomes" id="UP000479692">
    <property type="component" value="Unassembled WGS sequence"/>
</dbReference>
<dbReference type="SUPFAM" id="SSF55486">
    <property type="entry name" value="Metalloproteases ('zincins'), catalytic domain"/>
    <property type="match status" value="1"/>
</dbReference>
<dbReference type="EMBL" id="WOXT01000001">
    <property type="protein sequence ID" value="MUV13734.1"/>
    <property type="molecule type" value="Genomic_DNA"/>
</dbReference>
<dbReference type="Gene3D" id="3.40.390.10">
    <property type="entry name" value="Collagenase (Catalytic Domain)"/>
    <property type="match status" value="1"/>
</dbReference>
<dbReference type="AlphaFoldDB" id="A0A7C9HY19"/>
<dbReference type="InterPro" id="IPR001119">
    <property type="entry name" value="SLH_dom"/>
</dbReference>
<feature type="domain" description="SLH" evidence="1">
    <location>
        <begin position="658"/>
        <end position="715"/>
    </location>
</feature>
<evidence type="ECO:0000313" key="3">
    <source>
        <dbReference type="Proteomes" id="UP000479692"/>
    </source>
</evidence>
<keyword evidence="3" id="KW-1185">Reference proteome</keyword>
<name>A0A7C9HY19_9GAMM</name>
<feature type="domain" description="SLH" evidence="1">
    <location>
        <begin position="527"/>
        <end position="592"/>
    </location>
</feature>
<organism evidence="2 3">
    <name type="scientific">Noviluteimonas gilva</name>
    <dbReference type="NCBI Taxonomy" id="2682097"/>
    <lineage>
        <taxon>Bacteria</taxon>
        <taxon>Pseudomonadati</taxon>
        <taxon>Pseudomonadota</taxon>
        <taxon>Gammaproteobacteria</taxon>
        <taxon>Lysobacterales</taxon>
        <taxon>Lysobacteraceae</taxon>
        <taxon>Noviluteimonas</taxon>
    </lineage>
</organism>
<accession>A0A7C9HY19</accession>
<reference evidence="2 3" key="1">
    <citation type="submission" date="2019-12" db="EMBL/GenBank/DDBJ databases">
        <authorList>
            <person name="Xu J."/>
        </authorList>
    </citation>
    <scope>NUCLEOTIDE SEQUENCE [LARGE SCALE GENOMIC DNA]</scope>
    <source>
        <strain evidence="2 3">HX-5-24</strain>
    </source>
</reference>
<proteinExistence type="predicted"/>
<dbReference type="Pfam" id="PF13688">
    <property type="entry name" value="Reprolysin_5"/>
    <property type="match status" value="1"/>
</dbReference>
<evidence type="ECO:0000313" key="2">
    <source>
        <dbReference type="EMBL" id="MUV13734.1"/>
    </source>
</evidence>